<gene>
    <name evidence="1" type="ORF">GCM10017566_39920</name>
</gene>
<comment type="caution">
    <text evidence="1">The sequence shown here is derived from an EMBL/GenBank/DDBJ whole genome shotgun (WGS) entry which is preliminary data.</text>
</comment>
<dbReference type="AlphaFoldDB" id="A0A8H9J176"/>
<keyword evidence="2" id="KW-1185">Reference proteome</keyword>
<organism evidence="1 2">
    <name type="scientific">Amycolatopsis bartoniae</name>
    <dbReference type="NCBI Taxonomy" id="941986"/>
    <lineage>
        <taxon>Bacteria</taxon>
        <taxon>Bacillati</taxon>
        <taxon>Actinomycetota</taxon>
        <taxon>Actinomycetes</taxon>
        <taxon>Pseudonocardiales</taxon>
        <taxon>Pseudonocardiaceae</taxon>
        <taxon>Amycolatopsis</taxon>
    </lineage>
</organism>
<name>A0A8H9J176_9PSEU</name>
<dbReference type="Proteomes" id="UP000658656">
    <property type="component" value="Unassembled WGS sequence"/>
</dbReference>
<sequence length="69" mass="8065">MPRMDLGSCWGWLPDKDAAATHWVPPVREYHPRTGLRSRCGQRCIPSEPTHQWRKLPRCVECRAALRLK</sequence>
<reference evidence="1" key="2">
    <citation type="submission" date="2020-09" db="EMBL/GenBank/DDBJ databases">
        <authorList>
            <person name="Sun Q."/>
            <person name="Zhou Y."/>
        </authorList>
    </citation>
    <scope>NUCLEOTIDE SEQUENCE</scope>
    <source>
        <strain evidence="1">CGMCC 4.7679</strain>
    </source>
</reference>
<evidence type="ECO:0000313" key="2">
    <source>
        <dbReference type="Proteomes" id="UP000658656"/>
    </source>
</evidence>
<protein>
    <submittedName>
        <fullName evidence="1">Uncharacterized protein</fullName>
    </submittedName>
</protein>
<accession>A0A8H9J176</accession>
<reference evidence="1" key="1">
    <citation type="journal article" date="2014" name="Int. J. Syst. Evol. Microbiol.">
        <title>Complete genome sequence of Corynebacterium casei LMG S-19264T (=DSM 44701T), isolated from a smear-ripened cheese.</title>
        <authorList>
            <consortium name="US DOE Joint Genome Institute (JGI-PGF)"/>
            <person name="Walter F."/>
            <person name="Albersmeier A."/>
            <person name="Kalinowski J."/>
            <person name="Ruckert C."/>
        </authorList>
    </citation>
    <scope>NUCLEOTIDE SEQUENCE</scope>
    <source>
        <strain evidence="1">CGMCC 4.7679</strain>
    </source>
</reference>
<evidence type="ECO:0000313" key="1">
    <source>
        <dbReference type="EMBL" id="GHF62406.1"/>
    </source>
</evidence>
<dbReference type="EMBL" id="BNAV01000005">
    <property type="protein sequence ID" value="GHF62406.1"/>
    <property type="molecule type" value="Genomic_DNA"/>
</dbReference>
<proteinExistence type="predicted"/>